<organism evidence="6 9">
    <name type="scientific">Saccharopolyspora kobensis</name>
    <dbReference type="NCBI Taxonomy" id="146035"/>
    <lineage>
        <taxon>Bacteria</taxon>
        <taxon>Bacillati</taxon>
        <taxon>Actinomycetota</taxon>
        <taxon>Actinomycetes</taxon>
        <taxon>Pseudonocardiales</taxon>
        <taxon>Pseudonocardiaceae</taxon>
        <taxon>Saccharopolyspora</taxon>
    </lineage>
</organism>
<dbReference type="PRINTS" id="PR00039">
    <property type="entry name" value="HTHLYSR"/>
</dbReference>
<dbReference type="Proteomes" id="UP000236729">
    <property type="component" value="Unassembled WGS sequence"/>
</dbReference>
<keyword evidence="8" id="KW-1185">Reference proteome</keyword>
<feature type="domain" description="HTH lysR-type" evidence="5">
    <location>
        <begin position="3"/>
        <end position="58"/>
    </location>
</feature>
<dbReference type="PROSITE" id="PS50931">
    <property type="entry name" value="HTH_LYSR"/>
    <property type="match status" value="1"/>
</dbReference>
<dbReference type="GO" id="GO:0003677">
    <property type="term" value="F:DNA binding"/>
    <property type="evidence" value="ECO:0007669"/>
    <property type="project" value="UniProtKB-KW"/>
</dbReference>
<dbReference type="GO" id="GO:0032993">
    <property type="term" value="C:protein-DNA complex"/>
    <property type="evidence" value="ECO:0007669"/>
    <property type="project" value="TreeGrafter"/>
</dbReference>
<dbReference type="CDD" id="cd08414">
    <property type="entry name" value="PBP2_LTTR_aromatics_like"/>
    <property type="match status" value="1"/>
</dbReference>
<dbReference type="Proteomes" id="UP000199690">
    <property type="component" value="Unassembled WGS sequence"/>
</dbReference>
<evidence type="ECO:0000259" key="5">
    <source>
        <dbReference type="PROSITE" id="PS50931"/>
    </source>
</evidence>
<dbReference type="PANTHER" id="PTHR30346">
    <property type="entry name" value="TRANSCRIPTIONAL DUAL REGULATOR HCAR-RELATED"/>
    <property type="match status" value="1"/>
</dbReference>
<evidence type="ECO:0000313" key="6">
    <source>
        <dbReference type="EMBL" id="SEG94517.1"/>
    </source>
</evidence>
<proteinExistence type="inferred from homology"/>
<reference evidence="6" key="2">
    <citation type="submission" date="2016-10" db="EMBL/GenBank/DDBJ databases">
        <authorList>
            <person name="de Groot N.N."/>
        </authorList>
    </citation>
    <scope>NUCLEOTIDE SEQUENCE [LARGE SCALE GENOMIC DNA]</scope>
    <source>
        <strain evidence="6">ATCC 20501</strain>
    </source>
</reference>
<name>A0A1H6E9W7_9PSEU</name>
<accession>A0A1I1U164</accession>
<reference evidence="8 9" key="1">
    <citation type="submission" date="2016-10" db="EMBL/GenBank/DDBJ databases">
        <authorList>
            <person name="Varghese N."/>
            <person name="Submissions S."/>
        </authorList>
    </citation>
    <scope>NUCLEOTIDE SEQUENCE [LARGE SCALE GENOMIC DNA]</scope>
    <source>
        <strain evidence="9">ATCC 20501</strain>
        <strain evidence="7 8">CGMCC 4.3529</strain>
    </source>
</reference>
<protein>
    <submittedName>
        <fullName evidence="6">DNA-binding transcriptional regulator, LysR family</fullName>
    </submittedName>
</protein>
<dbReference type="PANTHER" id="PTHR30346:SF28">
    <property type="entry name" value="HTH-TYPE TRANSCRIPTIONAL REGULATOR CYNR"/>
    <property type="match status" value="1"/>
</dbReference>
<dbReference type="Gene3D" id="1.10.10.10">
    <property type="entry name" value="Winged helix-like DNA-binding domain superfamily/Winged helix DNA-binding domain"/>
    <property type="match status" value="1"/>
</dbReference>
<evidence type="ECO:0000256" key="1">
    <source>
        <dbReference type="ARBA" id="ARBA00009437"/>
    </source>
</evidence>
<dbReference type="AlphaFoldDB" id="A0A1H6E9W7"/>
<dbReference type="Gene3D" id="3.40.190.10">
    <property type="entry name" value="Periplasmic binding protein-like II"/>
    <property type="match status" value="2"/>
</dbReference>
<evidence type="ECO:0000256" key="3">
    <source>
        <dbReference type="ARBA" id="ARBA00023125"/>
    </source>
</evidence>
<gene>
    <name evidence="6" type="ORF">SAMN02982929_05933</name>
    <name evidence="7" type="ORF">SAMN05216506_105354</name>
</gene>
<dbReference type="InterPro" id="IPR036390">
    <property type="entry name" value="WH_DNA-bd_sf"/>
</dbReference>
<dbReference type="InterPro" id="IPR005119">
    <property type="entry name" value="LysR_subst-bd"/>
</dbReference>
<keyword evidence="2" id="KW-0805">Transcription regulation</keyword>
<dbReference type="EMBL" id="FOME01000005">
    <property type="protein sequence ID" value="SFD64606.1"/>
    <property type="molecule type" value="Genomic_DNA"/>
</dbReference>
<dbReference type="EMBL" id="FNVB01000010">
    <property type="protein sequence ID" value="SEG94517.1"/>
    <property type="molecule type" value="Genomic_DNA"/>
</dbReference>
<evidence type="ECO:0000256" key="4">
    <source>
        <dbReference type="ARBA" id="ARBA00023163"/>
    </source>
</evidence>
<evidence type="ECO:0000313" key="7">
    <source>
        <dbReference type="EMBL" id="SFD64606.1"/>
    </source>
</evidence>
<accession>A0A1H6E9W7</accession>
<keyword evidence="4" id="KW-0804">Transcription</keyword>
<comment type="similarity">
    <text evidence="1">Belongs to the LysR transcriptional regulatory family.</text>
</comment>
<evidence type="ECO:0000313" key="8">
    <source>
        <dbReference type="Proteomes" id="UP000199690"/>
    </source>
</evidence>
<dbReference type="Pfam" id="PF00126">
    <property type="entry name" value="HTH_1"/>
    <property type="match status" value="1"/>
</dbReference>
<dbReference type="SUPFAM" id="SSF46785">
    <property type="entry name" value="Winged helix' DNA-binding domain"/>
    <property type="match status" value="1"/>
</dbReference>
<dbReference type="Pfam" id="PF03466">
    <property type="entry name" value="LysR_substrate"/>
    <property type="match status" value="1"/>
</dbReference>
<evidence type="ECO:0000313" key="9">
    <source>
        <dbReference type="Proteomes" id="UP000236729"/>
    </source>
</evidence>
<dbReference type="SMR" id="A0A1H6E9W7"/>
<dbReference type="GO" id="GO:0003700">
    <property type="term" value="F:DNA-binding transcription factor activity"/>
    <property type="evidence" value="ECO:0007669"/>
    <property type="project" value="InterPro"/>
</dbReference>
<dbReference type="InterPro" id="IPR000847">
    <property type="entry name" value="LysR_HTH_N"/>
</dbReference>
<dbReference type="SUPFAM" id="SSF53850">
    <property type="entry name" value="Periplasmic binding protein-like II"/>
    <property type="match status" value="1"/>
</dbReference>
<sequence length="290" mass="31280">MGLDLHKLAHLVAVAEEGSFTRAAARLHLSQQALSTSIRALEREVGVDLLERTTTGVTVRPAGEALIADARVLEGVARSALQRARRIGRGESEVLRIGHTPAVTGDEVTALLRRVHADHPGLATDVNQRYPAELTEQLLAGELDLGLCRAMSPAHGLNRTTLVHQRLQIAVSAEHRFADRDVVELAELADERIVVWGHPGRSGYTDLLIEHCRQAGFEPRTHRNAIQGTPPVTAVLGTDDIAFVTAEPGPAANGKVQVVALRPLIEVPLHALWPAHTTSDARHAFLAAFS</sequence>
<dbReference type="FunFam" id="1.10.10.10:FF:000001">
    <property type="entry name" value="LysR family transcriptional regulator"/>
    <property type="match status" value="1"/>
</dbReference>
<dbReference type="RefSeq" id="WP_093352798.1">
    <property type="nucleotide sequence ID" value="NZ_FNVB01000010.1"/>
</dbReference>
<keyword evidence="3 6" id="KW-0238">DNA-binding</keyword>
<dbReference type="InterPro" id="IPR036388">
    <property type="entry name" value="WH-like_DNA-bd_sf"/>
</dbReference>
<evidence type="ECO:0000256" key="2">
    <source>
        <dbReference type="ARBA" id="ARBA00023015"/>
    </source>
</evidence>